<dbReference type="InterPro" id="IPR035906">
    <property type="entry name" value="MetI-like_sf"/>
</dbReference>
<evidence type="ECO:0000256" key="4">
    <source>
        <dbReference type="ARBA" id="ARBA00022692"/>
    </source>
</evidence>
<keyword evidence="6 7" id="KW-0472">Membrane</keyword>
<comment type="subcellular location">
    <subcellularLocation>
        <location evidence="1 7">Cell membrane</location>
        <topology evidence="1 7">Multi-pass membrane protein</topology>
    </subcellularLocation>
</comment>
<accession>A0A0R2FKE3</accession>
<dbReference type="SUPFAM" id="SSF161098">
    <property type="entry name" value="MetI-like"/>
    <property type="match status" value="1"/>
</dbReference>
<keyword evidence="5 7" id="KW-1133">Transmembrane helix</keyword>
<dbReference type="PANTHER" id="PTHR30043:SF1">
    <property type="entry name" value="ABC TRANSPORT SYSTEM PERMEASE PROTEIN P69"/>
    <property type="match status" value="1"/>
</dbReference>
<name>A0A0R2FKE3_9LACO</name>
<keyword evidence="3" id="KW-1003">Cell membrane</keyword>
<proteinExistence type="inferred from homology"/>
<dbReference type="PATRIC" id="fig|1423730.4.peg.171"/>
<feature type="transmembrane region" description="Helical" evidence="7">
    <location>
        <begin position="122"/>
        <end position="146"/>
    </location>
</feature>
<dbReference type="Gene3D" id="1.10.3720.10">
    <property type="entry name" value="MetI-like"/>
    <property type="match status" value="1"/>
</dbReference>
<dbReference type="RefSeq" id="WP_054664794.1">
    <property type="nucleotide sequence ID" value="NZ_AYZJ01000008.1"/>
</dbReference>
<dbReference type="InterPro" id="IPR000515">
    <property type="entry name" value="MetI-like"/>
</dbReference>
<dbReference type="Proteomes" id="UP000050865">
    <property type="component" value="Unassembled WGS sequence"/>
</dbReference>
<evidence type="ECO:0000256" key="3">
    <source>
        <dbReference type="ARBA" id="ARBA00022475"/>
    </source>
</evidence>
<protein>
    <submittedName>
        <fullName evidence="9">ABC-type phosphate phosphonate transport system, permease component</fullName>
    </submittedName>
</protein>
<evidence type="ECO:0000259" key="8">
    <source>
        <dbReference type="PROSITE" id="PS50928"/>
    </source>
</evidence>
<gene>
    <name evidence="9" type="ORF">FC75_GL000160</name>
</gene>
<dbReference type="EMBL" id="AYZJ01000008">
    <property type="protein sequence ID" value="KRN25623.1"/>
    <property type="molecule type" value="Genomic_DNA"/>
</dbReference>
<feature type="transmembrane region" description="Helical" evidence="7">
    <location>
        <begin position="205"/>
        <end position="223"/>
    </location>
</feature>
<evidence type="ECO:0000256" key="1">
    <source>
        <dbReference type="ARBA" id="ARBA00004651"/>
    </source>
</evidence>
<dbReference type="Pfam" id="PF00528">
    <property type="entry name" value="BPD_transp_1"/>
    <property type="match status" value="1"/>
</dbReference>
<dbReference type="GO" id="GO:0005886">
    <property type="term" value="C:plasma membrane"/>
    <property type="evidence" value="ECO:0007669"/>
    <property type="project" value="UniProtKB-SubCell"/>
</dbReference>
<feature type="transmembrane region" description="Helical" evidence="7">
    <location>
        <begin position="235"/>
        <end position="253"/>
    </location>
</feature>
<dbReference type="InterPro" id="IPR005769">
    <property type="entry name" value="PhnE/PtxC"/>
</dbReference>
<dbReference type="OrthoDB" id="9808005at2"/>
<dbReference type="CDD" id="cd06261">
    <property type="entry name" value="TM_PBP2"/>
    <property type="match status" value="1"/>
</dbReference>
<dbReference type="STRING" id="1423730.FC75_GL000160"/>
<reference evidence="9 10" key="1">
    <citation type="journal article" date="2015" name="Genome Announc.">
        <title>Expanding the biotechnology potential of lactobacilli through comparative genomics of 213 strains and associated genera.</title>
        <authorList>
            <person name="Sun Z."/>
            <person name="Harris H.M."/>
            <person name="McCann A."/>
            <person name="Guo C."/>
            <person name="Argimon S."/>
            <person name="Zhang W."/>
            <person name="Yang X."/>
            <person name="Jeffery I.B."/>
            <person name="Cooney J.C."/>
            <person name="Kagawa T.F."/>
            <person name="Liu W."/>
            <person name="Song Y."/>
            <person name="Salvetti E."/>
            <person name="Wrobel A."/>
            <person name="Rasinkangas P."/>
            <person name="Parkhill J."/>
            <person name="Rea M.C."/>
            <person name="O'Sullivan O."/>
            <person name="Ritari J."/>
            <person name="Douillard F.P."/>
            <person name="Paul Ross R."/>
            <person name="Yang R."/>
            <person name="Briner A.E."/>
            <person name="Felis G.E."/>
            <person name="de Vos W.M."/>
            <person name="Barrangou R."/>
            <person name="Klaenhammer T.R."/>
            <person name="Caufield P.W."/>
            <person name="Cui Y."/>
            <person name="Zhang H."/>
            <person name="O'Toole P.W."/>
        </authorList>
    </citation>
    <scope>NUCLEOTIDE SEQUENCE [LARGE SCALE GENOMIC DNA]</scope>
    <source>
        <strain evidence="9 10">DSM 22697</strain>
    </source>
</reference>
<feature type="transmembrane region" description="Helical" evidence="7">
    <location>
        <begin position="17"/>
        <end position="34"/>
    </location>
</feature>
<organism evidence="9 10">
    <name type="scientific">Lacticaseibacillus camelliae DSM 22697 = JCM 13995</name>
    <dbReference type="NCBI Taxonomy" id="1423730"/>
    <lineage>
        <taxon>Bacteria</taxon>
        <taxon>Bacillati</taxon>
        <taxon>Bacillota</taxon>
        <taxon>Bacilli</taxon>
        <taxon>Lactobacillales</taxon>
        <taxon>Lactobacillaceae</taxon>
        <taxon>Lacticaseibacillus</taxon>
    </lineage>
</organism>
<evidence type="ECO:0000256" key="7">
    <source>
        <dbReference type="RuleBase" id="RU363032"/>
    </source>
</evidence>
<feature type="transmembrane region" description="Helical" evidence="7">
    <location>
        <begin position="74"/>
        <end position="93"/>
    </location>
</feature>
<comment type="caution">
    <text evidence="9">The sequence shown here is derived from an EMBL/GenBank/DDBJ whole genome shotgun (WGS) entry which is preliminary data.</text>
</comment>
<sequence>MTAPSTLPKRKLHWQKWALTVFMIVGLIWSAWITQAHMGMFFENISQFLVIFQEMAHVDWSYAYYTVDPMIQTLKMSIIGTLIGSALAFPYALLVSRNIVTNKFVVGLFRFILNIVRTIPDLMLAALFVAVVGIGPIAGIFALAIFTFGMVGKLFYEAIETIDPGPLEALRAAGAGKIEIIRFAVVPQIANYFISYVLYAFEINVRASTVLGYMGAGGIGIYLQQALSMFRYDRVGLIVLVIFAVVLVIDYVSGKAREALL</sequence>
<comment type="similarity">
    <text evidence="7">Belongs to the binding-protein-dependent transport system permease family.</text>
</comment>
<feature type="domain" description="ABC transmembrane type-1" evidence="8">
    <location>
        <begin position="70"/>
        <end position="253"/>
    </location>
</feature>
<dbReference type="GO" id="GO:0015416">
    <property type="term" value="F:ABC-type phosphonate transporter activity"/>
    <property type="evidence" value="ECO:0007669"/>
    <property type="project" value="InterPro"/>
</dbReference>
<dbReference type="PROSITE" id="PS50928">
    <property type="entry name" value="ABC_TM1"/>
    <property type="match status" value="1"/>
</dbReference>
<evidence type="ECO:0000256" key="6">
    <source>
        <dbReference type="ARBA" id="ARBA00023136"/>
    </source>
</evidence>
<evidence type="ECO:0000313" key="9">
    <source>
        <dbReference type="EMBL" id="KRN25623.1"/>
    </source>
</evidence>
<keyword evidence="2 7" id="KW-0813">Transport</keyword>
<keyword evidence="10" id="KW-1185">Reference proteome</keyword>
<dbReference type="PANTHER" id="PTHR30043">
    <property type="entry name" value="PHOSPHONATES TRANSPORT SYSTEM PERMEASE PROTEIN"/>
    <property type="match status" value="1"/>
</dbReference>
<dbReference type="NCBIfam" id="TIGR01097">
    <property type="entry name" value="PhnE"/>
    <property type="match status" value="1"/>
</dbReference>
<keyword evidence="4 7" id="KW-0812">Transmembrane</keyword>
<evidence type="ECO:0000256" key="2">
    <source>
        <dbReference type="ARBA" id="ARBA00022448"/>
    </source>
</evidence>
<evidence type="ECO:0000313" key="10">
    <source>
        <dbReference type="Proteomes" id="UP000050865"/>
    </source>
</evidence>
<evidence type="ECO:0000256" key="5">
    <source>
        <dbReference type="ARBA" id="ARBA00022989"/>
    </source>
</evidence>
<dbReference type="AlphaFoldDB" id="A0A0R2FKE3"/>